<comment type="similarity">
    <text evidence="2 7">Belongs to the glycosyltransferase 3 family.</text>
</comment>
<accession>A0A077ZLY7</accession>
<dbReference type="STRING" id="36087.A0A077ZLY7"/>
<feature type="non-terminal residue" evidence="8">
    <location>
        <position position="1"/>
    </location>
</feature>
<evidence type="ECO:0000256" key="6">
    <source>
        <dbReference type="ARBA" id="ARBA00047345"/>
    </source>
</evidence>
<evidence type="ECO:0000256" key="3">
    <source>
        <dbReference type="ARBA" id="ARBA00022676"/>
    </source>
</evidence>
<proteinExistence type="inferred from homology"/>
<evidence type="ECO:0000313" key="8">
    <source>
        <dbReference type="EMBL" id="CDW61342.1"/>
    </source>
</evidence>
<dbReference type="EMBL" id="HG808996">
    <property type="protein sequence ID" value="CDW61342.1"/>
    <property type="molecule type" value="Genomic_DNA"/>
</dbReference>
<dbReference type="EC" id="2.4.1.11" evidence="7"/>
<dbReference type="OrthoDB" id="6335297at2759"/>
<dbReference type="UniPathway" id="UPA00164"/>
<reference evidence="8" key="1">
    <citation type="submission" date="2014-01" db="EMBL/GenBank/DDBJ databases">
        <authorList>
            <person name="Aslett M."/>
        </authorList>
    </citation>
    <scope>NUCLEOTIDE SEQUENCE</scope>
</reference>
<evidence type="ECO:0000256" key="4">
    <source>
        <dbReference type="ARBA" id="ARBA00022679"/>
    </source>
</evidence>
<sequence length="172" mass="19254">VVFSASIKSDVATAFVRTIKLTNEVAHISVGGIYTVLRTKAAISTEELGEQYCMIGPYNESMVKLEVEMLEPETSSMRSTLESMRAQGVKVIFGRWLIDGYPKVVLFDIGTSAWRLDNWKKELWDSCHVGIPWQDHESNDAVIFGFLVAWFLQEVIFCFSPPVFPPSSLGAV</sequence>
<protein>
    <recommendedName>
        <fullName evidence="7">Glycogen [starch] synthase</fullName>
        <ecNumber evidence="7">2.4.1.11</ecNumber>
    </recommendedName>
</protein>
<dbReference type="InterPro" id="IPR008631">
    <property type="entry name" value="Glycogen_synth"/>
</dbReference>
<gene>
    <name evidence="8" type="ORF">TTRE_0000979801</name>
</gene>
<evidence type="ECO:0000256" key="5">
    <source>
        <dbReference type="ARBA" id="ARBA00023056"/>
    </source>
</evidence>
<reference evidence="8" key="2">
    <citation type="submission" date="2014-03" db="EMBL/GenBank/DDBJ databases">
        <title>The whipworm genome and dual-species transcriptomics of an intimate host-pathogen interaction.</title>
        <authorList>
            <person name="Foth B.J."/>
            <person name="Tsai I.J."/>
            <person name="Reid A.J."/>
            <person name="Bancroft A.J."/>
            <person name="Nichol S."/>
            <person name="Tracey A."/>
            <person name="Holroyd N."/>
            <person name="Cotton J.A."/>
            <person name="Stanley E.J."/>
            <person name="Zarowiecki M."/>
            <person name="Liu J.Z."/>
            <person name="Huckvale T."/>
            <person name="Cooper P.J."/>
            <person name="Grencis R.K."/>
            <person name="Berriman M."/>
        </authorList>
    </citation>
    <scope>NUCLEOTIDE SEQUENCE [LARGE SCALE GENOMIC DNA]</scope>
</reference>
<keyword evidence="9" id="KW-1185">Reference proteome</keyword>
<dbReference type="PANTHER" id="PTHR10176">
    <property type="entry name" value="GLYCOGEN SYNTHASE"/>
    <property type="match status" value="1"/>
</dbReference>
<organism evidence="8 9">
    <name type="scientific">Trichuris trichiura</name>
    <name type="common">Whipworm</name>
    <name type="synonym">Trichocephalus trichiurus</name>
    <dbReference type="NCBI Taxonomy" id="36087"/>
    <lineage>
        <taxon>Eukaryota</taxon>
        <taxon>Metazoa</taxon>
        <taxon>Ecdysozoa</taxon>
        <taxon>Nematoda</taxon>
        <taxon>Enoplea</taxon>
        <taxon>Dorylaimia</taxon>
        <taxon>Trichinellida</taxon>
        <taxon>Trichuridae</taxon>
        <taxon>Trichuris</taxon>
    </lineage>
</organism>
<dbReference type="PANTHER" id="PTHR10176:SF3">
    <property type="entry name" value="GLYCOGEN [STARCH] SYNTHASE"/>
    <property type="match status" value="1"/>
</dbReference>
<dbReference type="GO" id="GO:0005978">
    <property type="term" value="P:glycogen biosynthetic process"/>
    <property type="evidence" value="ECO:0007669"/>
    <property type="project" value="UniProtKB-UniPathway"/>
</dbReference>
<dbReference type="GO" id="GO:0005737">
    <property type="term" value="C:cytoplasm"/>
    <property type="evidence" value="ECO:0007669"/>
    <property type="project" value="TreeGrafter"/>
</dbReference>
<evidence type="ECO:0000313" key="9">
    <source>
        <dbReference type="Proteomes" id="UP000030665"/>
    </source>
</evidence>
<comment type="pathway">
    <text evidence="1 7">Glycan biosynthesis; glycogen biosynthesis.</text>
</comment>
<evidence type="ECO:0000256" key="7">
    <source>
        <dbReference type="RuleBase" id="RU363104"/>
    </source>
</evidence>
<evidence type="ECO:0000256" key="1">
    <source>
        <dbReference type="ARBA" id="ARBA00004964"/>
    </source>
</evidence>
<keyword evidence="4 7" id="KW-0808">Transferase</keyword>
<evidence type="ECO:0000256" key="2">
    <source>
        <dbReference type="ARBA" id="ARBA00010686"/>
    </source>
</evidence>
<dbReference type="AlphaFoldDB" id="A0A077ZLY7"/>
<keyword evidence="3 7" id="KW-0328">Glycosyltransferase</keyword>
<name>A0A077ZLY7_TRITR</name>
<comment type="function">
    <text evidence="7">Transfers the glycosyl residue from UDP-Glc to the non-reducing end of alpha-1,4-glucan.</text>
</comment>
<dbReference type="GO" id="GO:0004373">
    <property type="term" value="F:alpha-1,4-glucan glucosyltransferase (UDP-glucose donor) activity"/>
    <property type="evidence" value="ECO:0007669"/>
    <property type="project" value="UniProtKB-EC"/>
</dbReference>
<dbReference type="Gene3D" id="3.40.50.2000">
    <property type="entry name" value="Glycogen Phosphorylase B"/>
    <property type="match status" value="1"/>
</dbReference>
<dbReference type="Proteomes" id="UP000030665">
    <property type="component" value="Unassembled WGS sequence"/>
</dbReference>
<comment type="catalytic activity">
    <reaction evidence="6">
        <text>[(1-&gt;4)-alpha-D-glucosyl](n) + UDP-alpha-D-glucose = [(1-&gt;4)-alpha-D-glucosyl](n+1) + UDP + H(+)</text>
        <dbReference type="Rhea" id="RHEA:18549"/>
        <dbReference type="Rhea" id="RHEA-COMP:9584"/>
        <dbReference type="Rhea" id="RHEA-COMP:9587"/>
        <dbReference type="ChEBI" id="CHEBI:15378"/>
        <dbReference type="ChEBI" id="CHEBI:15444"/>
        <dbReference type="ChEBI" id="CHEBI:58223"/>
        <dbReference type="ChEBI" id="CHEBI:58885"/>
        <dbReference type="EC" id="2.4.1.11"/>
    </reaction>
    <physiologicalReaction direction="left-to-right" evidence="6">
        <dbReference type="Rhea" id="RHEA:18550"/>
    </physiologicalReaction>
</comment>
<dbReference type="Pfam" id="PF05693">
    <property type="entry name" value="Glycogen_syn"/>
    <property type="match status" value="1"/>
</dbReference>
<keyword evidence="5 7" id="KW-0320">Glycogen biosynthesis</keyword>